<feature type="compositionally biased region" description="Acidic residues" evidence="10">
    <location>
        <begin position="18"/>
        <end position="43"/>
    </location>
</feature>
<evidence type="ECO:0000256" key="7">
    <source>
        <dbReference type="ARBA" id="ARBA00023237"/>
    </source>
</evidence>
<evidence type="ECO:0000256" key="3">
    <source>
        <dbReference type="ARBA" id="ARBA00022452"/>
    </source>
</evidence>
<dbReference type="Gene3D" id="2.40.170.20">
    <property type="entry name" value="TonB-dependent receptor, beta-barrel domain"/>
    <property type="match status" value="1"/>
</dbReference>
<evidence type="ECO:0000256" key="8">
    <source>
        <dbReference type="PROSITE-ProRule" id="PRU01360"/>
    </source>
</evidence>
<sequence length="771" mass="85919">MVIAALLWSVEAKAQETEAGEEPPPSDDTTEVEAEDGAATEEQVDVTREARDEDLTTGEVLVRARAEEVFRAGGSVHVMGEEELEQLDYNDPLAVLTQVPGVYVRTEEGFGLRPNIGIRGASAERSRKITLMEDGVLLAPAPYSAPAAYYFPLMARMTGVEVTAGPAAVLYGPHTVGGAIDLQGRQIPGRREGRIDLSLGNTWYGRAHLYYGDSNEWGGFLVEALHLRSSGFHELDAPPGGDTDTGFHRTDIIARGELHGSLDRDFYHRLEVTFGLGLEQSNETYLGLSDQDFRDNPYRRYAATQLDRMEWWRTRVQLRYQIESEDVELTVTAYRHDFERTWYRLDHFCDTLAITPAGELDTCGTRVGFDRILQNPMIYASQYERLTGTLDAEPSDAPLLVARNHRIFAVQGIQANGRVSFDTGPFAHRIDYGARLHFDEITRNHTGDTYYLLQQQMVLQNAGLELEGNHDSAWALAAYASWGVTWERLTISPGFRTELIWLEHEDRYTGRRISSEQYAFLPGVGVQYALLPELAVFAGAHLGFSPIGPGQEADVLPETAWNYEVGARYGRIDELTHGQLTYFISDYQNLSSICTLASGCTSDMLDRQFNAGAVLVMGIEAEAAHTFVVDELSIPLAASYTWTWSRFMTSFFSTNPQFGQVEVGDHLPYVPEHQLSMRAGFTWRMLALHTNGLFVSQMRDVAGQGDVPDIELTDAYFMLDASASVEVYPGFRVYVRGENLTGAQPLVTRRAWGARGTKPVLVQGGIEIDIR</sequence>
<keyword evidence="3 8" id="KW-1134">Transmembrane beta strand</keyword>
<evidence type="ECO:0000256" key="4">
    <source>
        <dbReference type="ARBA" id="ARBA00022692"/>
    </source>
</evidence>
<keyword evidence="2 8" id="KW-0813">Transport</keyword>
<dbReference type="GO" id="GO:0033214">
    <property type="term" value="P:siderophore-iron import into cell"/>
    <property type="evidence" value="ECO:0007669"/>
    <property type="project" value="TreeGrafter"/>
</dbReference>
<evidence type="ECO:0000313" key="13">
    <source>
        <dbReference type="EMBL" id="AKF09087.1"/>
    </source>
</evidence>
<dbReference type="InterPro" id="IPR000531">
    <property type="entry name" value="Beta-barrel_TonB"/>
</dbReference>
<keyword evidence="4 8" id="KW-0812">Transmembrane</keyword>
<dbReference type="PANTHER" id="PTHR30442">
    <property type="entry name" value="IRON III DICITRATE TRANSPORT PROTEIN FECA"/>
    <property type="match status" value="1"/>
</dbReference>
<name>A0A0F6W6Z3_9BACT</name>
<keyword evidence="6 8" id="KW-0472">Membrane</keyword>
<feature type="region of interest" description="Disordered" evidence="10">
    <location>
        <begin position="13"/>
        <end position="43"/>
    </location>
</feature>
<dbReference type="Pfam" id="PF07715">
    <property type="entry name" value="Plug"/>
    <property type="match status" value="1"/>
</dbReference>
<dbReference type="STRING" id="927083.DB32_006236"/>
<organism evidence="13 14">
    <name type="scientific">Sandaracinus amylolyticus</name>
    <dbReference type="NCBI Taxonomy" id="927083"/>
    <lineage>
        <taxon>Bacteria</taxon>
        <taxon>Pseudomonadati</taxon>
        <taxon>Myxococcota</taxon>
        <taxon>Polyangia</taxon>
        <taxon>Polyangiales</taxon>
        <taxon>Sandaracinaceae</taxon>
        <taxon>Sandaracinus</taxon>
    </lineage>
</organism>
<evidence type="ECO:0000256" key="5">
    <source>
        <dbReference type="ARBA" id="ARBA00023077"/>
    </source>
</evidence>
<evidence type="ECO:0000256" key="10">
    <source>
        <dbReference type="SAM" id="MobiDB-lite"/>
    </source>
</evidence>
<keyword evidence="7 8" id="KW-0998">Cell outer membrane</keyword>
<dbReference type="InterPro" id="IPR037066">
    <property type="entry name" value="Plug_dom_sf"/>
</dbReference>
<evidence type="ECO:0000256" key="2">
    <source>
        <dbReference type="ARBA" id="ARBA00022448"/>
    </source>
</evidence>
<keyword evidence="5 9" id="KW-0798">TonB box</keyword>
<proteinExistence type="inferred from homology"/>
<keyword evidence="13" id="KW-0675">Receptor</keyword>
<evidence type="ECO:0000259" key="11">
    <source>
        <dbReference type="Pfam" id="PF00593"/>
    </source>
</evidence>
<reference evidence="13 14" key="1">
    <citation type="submission" date="2015-03" db="EMBL/GenBank/DDBJ databases">
        <title>Genome assembly of Sandaracinus amylolyticus DSM 53668.</title>
        <authorList>
            <person name="Sharma G."/>
            <person name="Subramanian S."/>
        </authorList>
    </citation>
    <scope>NUCLEOTIDE SEQUENCE [LARGE SCALE GENOMIC DNA]</scope>
    <source>
        <strain evidence="13 14">DSM 53668</strain>
    </source>
</reference>
<evidence type="ECO:0000259" key="12">
    <source>
        <dbReference type="Pfam" id="PF07715"/>
    </source>
</evidence>
<dbReference type="Pfam" id="PF00593">
    <property type="entry name" value="TonB_dep_Rec_b-barrel"/>
    <property type="match status" value="1"/>
</dbReference>
<evidence type="ECO:0000256" key="9">
    <source>
        <dbReference type="RuleBase" id="RU003357"/>
    </source>
</evidence>
<dbReference type="EMBL" id="CP011125">
    <property type="protein sequence ID" value="AKF09087.1"/>
    <property type="molecule type" value="Genomic_DNA"/>
</dbReference>
<protein>
    <submittedName>
        <fullName evidence="13">TonB-dependent receptor</fullName>
    </submittedName>
</protein>
<dbReference type="AlphaFoldDB" id="A0A0F6W6Z3"/>
<gene>
    <name evidence="13" type="ORF">DB32_006236</name>
</gene>
<evidence type="ECO:0000313" key="14">
    <source>
        <dbReference type="Proteomes" id="UP000034883"/>
    </source>
</evidence>
<feature type="domain" description="TonB-dependent receptor-like beta-barrel" evidence="11">
    <location>
        <begin position="290"/>
        <end position="740"/>
    </location>
</feature>
<dbReference type="InterPro" id="IPR036942">
    <property type="entry name" value="Beta-barrel_TonB_sf"/>
</dbReference>
<dbReference type="InterPro" id="IPR012910">
    <property type="entry name" value="Plug_dom"/>
</dbReference>
<keyword evidence="14" id="KW-1185">Reference proteome</keyword>
<feature type="domain" description="TonB-dependent receptor plug" evidence="12">
    <location>
        <begin position="72"/>
        <end position="179"/>
    </location>
</feature>
<dbReference type="PROSITE" id="PS52016">
    <property type="entry name" value="TONB_DEPENDENT_REC_3"/>
    <property type="match status" value="1"/>
</dbReference>
<dbReference type="KEGG" id="samy:DB32_006236"/>
<dbReference type="Proteomes" id="UP000034883">
    <property type="component" value="Chromosome"/>
</dbReference>
<dbReference type="InterPro" id="IPR039426">
    <property type="entry name" value="TonB-dep_rcpt-like"/>
</dbReference>
<dbReference type="SUPFAM" id="SSF56935">
    <property type="entry name" value="Porins"/>
    <property type="match status" value="1"/>
</dbReference>
<accession>A0A0F6W6Z3</accession>
<dbReference type="Gene3D" id="2.170.130.10">
    <property type="entry name" value="TonB-dependent receptor, plug domain"/>
    <property type="match status" value="1"/>
</dbReference>
<evidence type="ECO:0000256" key="1">
    <source>
        <dbReference type="ARBA" id="ARBA00004571"/>
    </source>
</evidence>
<dbReference type="PANTHER" id="PTHR30442:SF0">
    <property type="entry name" value="FE(3+) DICITRATE TRANSPORT PROTEIN FECA"/>
    <property type="match status" value="1"/>
</dbReference>
<dbReference type="GO" id="GO:0009279">
    <property type="term" value="C:cell outer membrane"/>
    <property type="evidence" value="ECO:0007669"/>
    <property type="project" value="UniProtKB-SubCell"/>
</dbReference>
<comment type="similarity">
    <text evidence="8 9">Belongs to the TonB-dependent receptor family.</text>
</comment>
<comment type="subcellular location">
    <subcellularLocation>
        <location evidence="1 8">Cell outer membrane</location>
        <topology evidence="1 8">Multi-pass membrane protein</topology>
    </subcellularLocation>
</comment>
<evidence type="ECO:0000256" key="6">
    <source>
        <dbReference type="ARBA" id="ARBA00023136"/>
    </source>
</evidence>